<reference evidence="2 3" key="1">
    <citation type="submission" date="2015-09" db="EMBL/GenBank/DDBJ databases">
        <authorList>
            <consortium name="Pathogen Informatics"/>
        </authorList>
    </citation>
    <scope>NUCLEOTIDE SEQUENCE [LARGE SCALE GENOMIC DNA]</scope>
    <source>
        <strain evidence="2 3">2789STDY5834835</strain>
    </source>
</reference>
<dbReference type="AlphaFoldDB" id="A0A174HTJ1"/>
<evidence type="ECO:0000313" key="2">
    <source>
        <dbReference type="EMBL" id="CUO78292.1"/>
    </source>
</evidence>
<protein>
    <submittedName>
        <fullName evidence="2">Uncharacterized protein</fullName>
    </submittedName>
</protein>
<feature type="transmembrane region" description="Helical" evidence="1">
    <location>
        <begin position="12"/>
        <end position="37"/>
    </location>
</feature>
<dbReference type="RefSeq" id="WP_055299327.1">
    <property type="nucleotide sequence ID" value="NZ_BLYK01000073.1"/>
</dbReference>
<keyword evidence="1" id="KW-0472">Membrane</keyword>
<accession>A0A174HTJ1</accession>
<proteinExistence type="predicted"/>
<sequence length="140" mass="15884">MIFLKQFESESLQLSLFVVSSIFIGFSTTALAIFSVLSSHKMAVKVAQTSIMLEKISRFTKSLKCMAVSMIIFLSSIFGIFDFLKISRLFLVIGLFLFLTGFAYYLIASCDLIKMVKILYSVDEGKKQQTIADFEKELRK</sequence>
<dbReference type="Proteomes" id="UP000095679">
    <property type="component" value="Unassembled WGS sequence"/>
</dbReference>
<evidence type="ECO:0000313" key="3">
    <source>
        <dbReference type="Proteomes" id="UP000095679"/>
    </source>
</evidence>
<keyword evidence="1" id="KW-1133">Transmembrane helix</keyword>
<gene>
    <name evidence="2" type="ORF">ERS852450_02416</name>
</gene>
<feature type="transmembrane region" description="Helical" evidence="1">
    <location>
        <begin position="87"/>
        <end position="107"/>
    </location>
</feature>
<feature type="transmembrane region" description="Helical" evidence="1">
    <location>
        <begin position="62"/>
        <end position="81"/>
    </location>
</feature>
<name>A0A174HTJ1_9FIRM</name>
<dbReference type="EMBL" id="CYZL01000024">
    <property type="protein sequence ID" value="CUO78292.1"/>
    <property type="molecule type" value="Genomic_DNA"/>
</dbReference>
<evidence type="ECO:0000256" key="1">
    <source>
        <dbReference type="SAM" id="Phobius"/>
    </source>
</evidence>
<keyword evidence="1" id="KW-0812">Transmembrane</keyword>
<organism evidence="2 3">
    <name type="scientific">Anaerobutyricum hallii</name>
    <dbReference type="NCBI Taxonomy" id="39488"/>
    <lineage>
        <taxon>Bacteria</taxon>
        <taxon>Bacillati</taxon>
        <taxon>Bacillota</taxon>
        <taxon>Clostridia</taxon>
        <taxon>Lachnospirales</taxon>
        <taxon>Lachnospiraceae</taxon>
        <taxon>Anaerobutyricum</taxon>
    </lineage>
</organism>